<reference evidence="2 3" key="1">
    <citation type="submission" date="2022-05" db="EMBL/GenBank/DDBJ databases">
        <authorList>
            <person name="Park J.-S."/>
        </authorList>
    </citation>
    <scope>NUCLEOTIDE SEQUENCE [LARGE SCALE GENOMIC DNA]</scope>
    <source>
        <strain evidence="2 3">2012CJ34-2</strain>
    </source>
</reference>
<keyword evidence="3" id="KW-1185">Reference proteome</keyword>
<evidence type="ECO:0000313" key="2">
    <source>
        <dbReference type="EMBL" id="MCL6270220.1"/>
    </source>
</evidence>
<gene>
    <name evidence="2" type="ORF">M3P05_09810</name>
</gene>
<dbReference type="InterPro" id="IPR036770">
    <property type="entry name" value="Ankyrin_rpt-contain_sf"/>
</dbReference>
<dbReference type="EMBL" id="JAMFLX010000011">
    <property type="protein sequence ID" value="MCL6270220.1"/>
    <property type="molecule type" value="Genomic_DNA"/>
</dbReference>
<dbReference type="SUPFAM" id="SSF48403">
    <property type="entry name" value="Ankyrin repeat"/>
    <property type="match status" value="1"/>
</dbReference>
<dbReference type="InterPro" id="IPR002110">
    <property type="entry name" value="Ankyrin_rpt"/>
</dbReference>
<keyword evidence="1" id="KW-0472">Membrane</keyword>
<organism evidence="2 3">
    <name type="scientific">Parendozoicomonas callyspongiae</name>
    <dbReference type="NCBI Taxonomy" id="2942213"/>
    <lineage>
        <taxon>Bacteria</taxon>
        <taxon>Pseudomonadati</taxon>
        <taxon>Pseudomonadota</taxon>
        <taxon>Gammaproteobacteria</taxon>
        <taxon>Oceanospirillales</taxon>
        <taxon>Endozoicomonadaceae</taxon>
        <taxon>Parendozoicomonas</taxon>
    </lineage>
</organism>
<accession>A0ABT0PFX5</accession>
<name>A0ABT0PFX5_9GAMM</name>
<dbReference type="Pfam" id="PF13637">
    <property type="entry name" value="Ank_4"/>
    <property type="match status" value="1"/>
</dbReference>
<keyword evidence="1" id="KW-1133">Transmembrane helix</keyword>
<evidence type="ECO:0000313" key="3">
    <source>
        <dbReference type="Proteomes" id="UP001203338"/>
    </source>
</evidence>
<protein>
    <submittedName>
        <fullName evidence="2">Ankyrin repeat domain-containing protein</fullName>
    </submittedName>
</protein>
<sequence>MPDHLHFRVPRFSQECRAWFSAWLFSVLIAAFLVSGLVQADGRKAVEDVLVQPWQASVKEFRQTGSQRALTIFINAPVSGFSEGSRQNLLTFSGTNNLPDLARWAVKHGADINTADGAGSTFLLSAVSNRNPEMLQLALDMGGQVNLQTGPNRDTLLGALMRWGWSTQFIWKALEAGAELQSEEERLDLLRYVARQDTRDQKYDALVRRIRTLGIIPRNQLRSVVSANAIDVNMQVRMDLALQDAISSGVFADEDFQSFGEGEVEFARFLAGNSFPNALRAFFNRYSAEHARNLILVRDKQGYDLVIHALKTGLPGVLEVVLSKATEGVNRAVPGGVHGGQWPMHLAVMWRVPDSSFDLLKRYGGRQSLEAQNHQKETPAGLLRMWRERGILDQKTFLRIEKNLTEN</sequence>
<evidence type="ECO:0000256" key="1">
    <source>
        <dbReference type="SAM" id="Phobius"/>
    </source>
</evidence>
<feature type="transmembrane region" description="Helical" evidence="1">
    <location>
        <begin position="20"/>
        <end position="38"/>
    </location>
</feature>
<proteinExistence type="predicted"/>
<dbReference type="Gene3D" id="1.25.40.20">
    <property type="entry name" value="Ankyrin repeat-containing domain"/>
    <property type="match status" value="1"/>
</dbReference>
<dbReference type="Proteomes" id="UP001203338">
    <property type="component" value="Unassembled WGS sequence"/>
</dbReference>
<keyword evidence="1" id="KW-0812">Transmembrane</keyword>
<dbReference type="RefSeq" id="WP_249699389.1">
    <property type="nucleotide sequence ID" value="NZ_JAMFLX010000011.1"/>
</dbReference>
<comment type="caution">
    <text evidence="2">The sequence shown here is derived from an EMBL/GenBank/DDBJ whole genome shotgun (WGS) entry which is preliminary data.</text>
</comment>